<reference evidence="2 3" key="1">
    <citation type="journal article" date="2016" name="Int. J. Syst. Evol. Microbiol.">
        <title>Chitinibacter fontanus sp. nov., isolated from a spring.</title>
        <authorList>
            <person name="Sheu S.Y."/>
            <person name="Li Y.S."/>
            <person name="Young C.C."/>
            <person name="Chen W.M."/>
        </authorList>
    </citation>
    <scope>NUCLEOTIDE SEQUENCE [LARGE SCALE GENOMIC DNA]</scope>
    <source>
        <strain evidence="2 3">STM-7</strain>
    </source>
</reference>
<feature type="signal peptide" evidence="1">
    <location>
        <begin position="1"/>
        <end position="17"/>
    </location>
</feature>
<dbReference type="KEGG" id="cfon:HZU75_09620"/>
<evidence type="ECO:0000313" key="3">
    <source>
        <dbReference type="Proteomes" id="UP000510822"/>
    </source>
</evidence>
<evidence type="ECO:0000313" key="2">
    <source>
        <dbReference type="EMBL" id="QLI81771.1"/>
    </source>
</evidence>
<dbReference type="RefSeq" id="WP_180305879.1">
    <property type="nucleotide sequence ID" value="NZ_CP058952.1"/>
</dbReference>
<organism evidence="2 3">
    <name type="scientific">Chitinibacter fontanus</name>
    <dbReference type="NCBI Taxonomy" id="1737446"/>
    <lineage>
        <taxon>Bacteria</taxon>
        <taxon>Pseudomonadati</taxon>
        <taxon>Pseudomonadota</taxon>
        <taxon>Betaproteobacteria</taxon>
        <taxon>Neisseriales</taxon>
        <taxon>Chitinibacteraceae</taxon>
        <taxon>Chitinibacter</taxon>
    </lineage>
</organism>
<dbReference type="AlphaFoldDB" id="A0A7D5V9X0"/>
<gene>
    <name evidence="2" type="ORF">HZU75_09620</name>
</gene>
<accession>A0A7D5V9X0</accession>
<dbReference type="EMBL" id="CP058952">
    <property type="protein sequence ID" value="QLI81771.1"/>
    <property type="molecule type" value="Genomic_DNA"/>
</dbReference>
<feature type="chain" id="PRO_5029010472" evidence="1">
    <location>
        <begin position="18"/>
        <end position="128"/>
    </location>
</feature>
<keyword evidence="3" id="KW-1185">Reference proteome</keyword>
<protein>
    <submittedName>
        <fullName evidence="2">Uncharacterized protein</fullName>
    </submittedName>
</protein>
<dbReference type="Proteomes" id="UP000510822">
    <property type="component" value="Chromosome"/>
</dbReference>
<proteinExistence type="predicted"/>
<evidence type="ECO:0000256" key="1">
    <source>
        <dbReference type="SAM" id="SignalP"/>
    </source>
</evidence>
<keyword evidence="1" id="KW-0732">Signal</keyword>
<sequence>MKIWLFTLLLFTSRCWAIEPMTVECQQAFAALKTHIDQRSASITQAELESSVAADQIRFACDGSPAAYQHSVRQIAQRFIAPPSVAKPDLSDTAADLVTLAMIIALITTGSNGISFTSADGSLSIIAH</sequence>
<name>A0A7D5V9X0_9NEIS</name>